<evidence type="ECO:0000313" key="2">
    <source>
        <dbReference type="EMBL" id="AAZ54334.1"/>
    </source>
</evidence>
<organism evidence="2">
    <name type="scientific">Thermobifida fusca (strain YX)</name>
    <dbReference type="NCBI Taxonomy" id="269800"/>
    <lineage>
        <taxon>Bacteria</taxon>
        <taxon>Bacillati</taxon>
        <taxon>Actinomycetota</taxon>
        <taxon>Actinomycetes</taxon>
        <taxon>Streptosporangiales</taxon>
        <taxon>Nocardiopsidaceae</taxon>
        <taxon>Thermobifida</taxon>
    </lineage>
</organism>
<gene>
    <name evidence="2" type="ordered locus">Tfu_0296</name>
</gene>
<protein>
    <submittedName>
        <fullName evidence="2">Uncharacterized protein</fullName>
    </submittedName>
</protein>
<evidence type="ECO:0000256" key="1">
    <source>
        <dbReference type="SAM" id="MobiDB-lite"/>
    </source>
</evidence>
<dbReference type="HOGENOM" id="CLU_1748792_0_0_11"/>
<feature type="compositionally biased region" description="Basic and acidic residues" evidence="1">
    <location>
        <begin position="131"/>
        <end position="149"/>
    </location>
</feature>
<sequence length="149" mass="16068">MTRRPLCSEGQCREERREGRRHGTRNSSVPPRTSATGGSGTGDRAPAETPRVRTRNPRSAPGDAAARLPTSLSCGGSPRKIPPLGVLRHGSGAGRKSCPKRGEPPCVDGHHTRRRETSGQQSPLRFPSMRTETHRQRGDSGGRGDGRFV</sequence>
<feature type="compositionally biased region" description="Polar residues" evidence="1">
    <location>
        <begin position="26"/>
        <end position="36"/>
    </location>
</feature>
<dbReference type="EMBL" id="CP000088">
    <property type="protein sequence ID" value="AAZ54334.1"/>
    <property type="molecule type" value="Genomic_DNA"/>
</dbReference>
<feature type="region of interest" description="Disordered" evidence="1">
    <location>
        <begin position="1"/>
        <end position="149"/>
    </location>
</feature>
<reference evidence="2" key="1">
    <citation type="submission" date="2005-07" db="EMBL/GenBank/DDBJ databases">
        <title>Complete sequence of Thermobifida fusca YX.</title>
        <authorList>
            <consortium name="US DOE Joint Genome Institute"/>
            <person name="Copeland A."/>
            <person name="Lucas S."/>
            <person name="Lapidus A."/>
            <person name="Barry K."/>
            <person name="Detter J.C."/>
            <person name="Glavina T."/>
            <person name="Hammon N."/>
            <person name="Israni S."/>
            <person name="Pitluck S."/>
            <person name="Di Bartolo G."/>
            <person name="Chain P."/>
            <person name="Schmutz J."/>
            <person name="Larimer F."/>
            <person name="Land M."/>
            <person name="Lykidis A."/>
            <person name="Richardson P."/>
        </authorList>
    </citation>
    <scope>NUCLEOTIDE SEQUENCE</scope>
    <source>
        <strain evidence="2">YX</strain>
    </source>
</reference>
<dbReference type="AlphaFoldDB" id="Q47T83"/>
<proteinExistence type="predicted"/>
<dbReference type="KEGG" id="tfu:Tfu_0296"/>
<name>Q47T83_THEFY</name>
<accession>Q47T83</accession>